<dbReference type="SUPFAM" id="SSF55307">
    <property type="entry name" value="Tubulin C-terminal domain-like"/>
    <property type="match status" value="1"/>
</dbReference>
<dbReference type="GO" id="GO:0005874">
    <property type="term" value="C:microtubule"/>
    <property type="evidence" value="ECO:0007669"/>
    <property type="project" value="UniProtKB-KW"/>
</dbReference>
<dbReference type="GO" id="GO:0005200">
    <property type="term" value="F:structural constituent of cytoskeleton"/>
    <property type="evidence" value="ECO:0007669"/>
    <property type="project" value="InterPro"/>
</dbReference>
<dbReference type="PANTHER" id="PTHR11588">
    <property type="entry name" value="TUBULIN"/>
    <property type="match status" value="1"/>
</dbReference>
<dbReference type="SMART" id="SM00864">
    <property type="entry name" value="Tubulin"/>
    <property type="match status" value="1"/>
</dbReference>
<dbReference type="GO" id="GO:0030030">
    <property type="term" value="P:cell projection organization"/>
    <property type="evidence" value="ECO:0007669"/>
    <property type="project" value="UniProtKB-KW"/>
</dbReference>
<dbReference type="GO" id="GO:0005814">
    <property type="term" value="C:centriole"/>
    <property type="evidence" value="ECO:0007669"/>
    <property type="project" value="UniProtKB-SubCell"/>
</dbReference>
<feature type="domain" description="Tubulin/FtsZ GTPase" evidence="18">
    <location>
        <begin position="1"/>
        <end position="199"/>
    </location>
</feature>
<dbReference type="FunFam" id="3.40.50.1440:FF:000021">
    <property type="entry name" value="Tubulin delta chain"/>
    <property type="match status" value="1"/>
</dbReference>
<keyword evidence="17" id="KW-0812">Transmembrane</keyword>
<keyword evidence="11" id="KW-0206">Cytoskeleton</keyword>
<organism evidence="19">
    <name type="scientific">Phallusia mammillata</name>
    <dbReference type="NCBI Taxonomy" id="59560"/>
    <lineage>
        <taxon>Eukaryota</taxon>
        <taxon>Metazoa</taxon>
        <taxon>Chordata</taxon>
        <taxon>Tunicata</taxon>
        <taxon>Ascidiacea</taxon>
        <taxon>Phlebobranchia</taxon>
        <taxon>Ascidiidae</taxon>
        <taxon>Phallusia</taxon>
    </lineage>
</organism>
<evidence type="ECO:0000313" key="19">
    <source>
        <dbReference type="EMBL" id="CAB3267372.1"/>
    </source>
</evidence>
<name>A0A6F9DVB9_9ASCI</name>
<dbReference type="AlphaFoldDB" id="A0A6F9DVB9"/>
<evidence type="ECO:0000256" key="9">
    <source>
        <dbReference type="ARBA" id="ARBA00022794"/>
    </source>
</evidence>
<keyword evidence="17" id="KW-1133">Transmembrane helix</keyword>
<dbReference type="InterPro" id="IPR003008">
    <property type="entry name" value="Tubulin_FtsZ_GTPase"/>
</dbReference>
<dbReference type="GO" id="GO:0007017">
    <property type="term" value="P:microtubule-based process"/>
    <property type="evidence" value="ECO:0007669"/>
    <property type="project" value="InterPro"/>
</dbReference>
<evidence type="ECO:0000259" key="18">
    <source>
        <dbReference type="SMART" id="SM00864"/>
    </source>
</evidence>
<gene>
    <name evidence="19" type="primary">Tubd1-002</name>
</gene>
<keyword evidence="8 16" id="KW-0547">Nucleotide-binding</keyword>
<evidence type="ECO:0000256" key="7">
    <source>
        <dbReference type="ARBA" id="ARBA00022701"/>
    </source>
</evidence>
<dbReference type="InterPro" id="IPR017975">
    <property type="entry name" value="Tubulin_CS"/>
</dbReference>
<dbReference type="PRINTS" id="PR01161">
    <property type="entry name" value="TUBULIN"/>
</dbReference>
<evidence type="ECO:0000256" key="5">
    <source>
        <dbReference type="ARBA" id="ARBA00014184"/>
    </source>
</evidence>
<keyword evidence="9" id="KW-0970">Cilium biogenesis/degradation</keyword>
<keyword evidence="10 16" id="KW-0342">GTP-binding</keyword>
<evidence type="ECO:0000256" key="10">
    <source>
        <dbReference type="ARBA" id="ARBA00023134"/>
    </source>
</evidence>
<dbReference type="PROSITE" id="PS00227">
    <property type="entry name" value="TUBULIN"/>
    <property type="match status" value="1"/>
</dbReference>
<evidence type="ECO:0000256" key="13">
    <source>
        <dbReference type="ARBA" id="ARBA00023273"/>
    </source>
</evidence>
<keyword evidence="6" id="KW-0963">Cytoplasm</keyword>
<reference evidence="19" key="1">
    <citation type="submission" date="2020-04" db="EMBL/GenBank/DDBJ databases">
        <authorList>
            <person name="Neveu A P."/>
        </authorList>
    </citation>
    <scope>NUCLEOTIDE SEQUENCE</scope>
    <source>
        <tissue evidence="19">Whole embryo</tissue>
    </source>
</reference>
<dbReference type="InterPro" id="IPR023123">
    <property type="entry name" value="Tubulin_C"/>
</dbReference>
<comment type="subcellular location">
    <subcellularLocation>
        <location evidence="3">Cell projection</location>
        <location evidence="3">Cilium</location>
    </subcellularLocation>
    <subcellularLocation>
        <location evidence="1">Cytoplasm</location>
        <location evidence="1">Cytoskeleton</location>
        <location evidence="1">Microtubule organizing center</location>
        <location evidence="1">Centrosome</location>
        <location evidence="1">Centriole</location>
    </subcellularLocation>
    <subcellularLocation>
        <location evidence="2">Nucleus</location>
    </subcellularLocation>
</comment>
<evidence type="ECO:0000256" key="1">
    <source>
        <dbReference type="ARBA" id="ARBA00004114"/>
    </source>
</evidence>
<dbReference type="Gene3D" id="3.40.50.1440">
    <property type="entry name" value="Tubulin/FtsZ, GTPase domain"/>
    <property type="match status" value="1"/>
</dbReference>
<accession>A0A6F9DVB9</accession>
<comment type="similarity">
    <text evidence="4 16">Belongs to the tubulin family.</text>
</comment>
<dbReference type="Pfam" id="PF00091">
    <property type="entry name" value="Tubulin"/>
    <property type="match status" value="1"/>
</dbReference>
<sequence>MKTFFNDTQCGKHEARSVMIDMEPKAVNWAVQDTTGKEWRYAKSQQFVQKSGSGNNWSYGFKVHAPKCKDAIIDLIRKEIEKCDYFGGFLLLMSLAGGTGSGLGAFVGNVLRDNFPRATVLNPVVCPYTSGEVAVQNYNAVLSLSHIIAVSDAVCLLHNNQLHEICHRLLGIKQVSFHDMNKVAAHQLASVLLPIIQDKQSGSRFQNVLNDIASALVCNSRYKMLDLKCVPYMSPHTMAFNTFQWEGLAKRMFQMMLTDHHMDEGLNWRTTLTRPHGKTQRSSTYTKYVSSLLFMRGQGSTSYDLLTQFGDSRLYPTWIMPACRNSVWKTELPFRGYEKCIAFLSNGTSCVKSLNVLTEEAWDMFGSKAYLHHYYKYGLEESDFINAFATVENVIYSYKTL</sequence>
<keyword evidence="13" id="KW-0966">Cell projection</keyword>
<dbReference type="GO" id="GO:0005525">
    <property type="term" value="F:GTP binding"/>
    <property type="evidence" value="ECO:0007669"/>
    <property type="project" value="UniProtKB-UniRule"/>
</dbReference>
<dbReference type="GO" id="GO:0005929">
    <property type="term" value="C:cilium"/>
    <property type="evidence" value="ECO:0007669"/>
    <property type="project" value="UniProtKB-SubCell"/>
</dbReference>
<dbReference type="InterPro" id="IPR002967">
    <property type="entry name" value="Delta_tubulin"/>
</dbReference>
<evidence type="ECO:0000256" key="3">
    <source>
        <dbReference type="ARBA" id="ARBA00004138"/>
    </source>
</evidence>
<dbReference type="InterPro" id="IPR008280">
    <property type="entry name" value="Tub_FtsZ_C"/>
</dbReference>
<feature type="transmembrane region" description="Helical" evidence="17">
    <location>
        <begin position="85"/>
        <end position="107"/>
    </location>
</feature>
<dbReference type="CDD" id="cd02189">
    <property type="entry name" value="delta_zeta_tubulin-like"/>
    <property type="match status" value="1"/>
</dbReference>
<comment type="function">
    <text evidence="15">Acts as a positive regulator of hedgehog signaling and regulates ciliary function.</text>
</comment>
<dbReference type="PRINTS" id="PR01224">
    <property type="entry name" value="DELTATUBULIN"/>
</dbReference>
<evidence type="ECO:0000256" key="15">
    <source>
        <dbReference type="ARBA" id="ARBA00046149"/>
    </source>
</evidence>
<dbReference type="InterPro" id="IPR000217">
    <property type="entry name" value="Tubulin"/>
</dbReference>
<evidence type="ECO:0000256" key="4">
    <source>
        <dbReference type="ARBA" id="ARBA00009636"/>
    </source>
</evidence>
<protein>
    <recommendedName>
        <fullName evidence="5">Tubulin delta chain</fullName>
    </recommendedName>
    <alternativeName>
        <fullName evidence="14">Delta-tubulin</fullName>
    </alternativeName>
</protein>
<proteinExistence type="evidence at transcript level"/>
<evidence type="ECO:0000256" key="17">
    <source>
        <dbReference type="SAM" id="Phobius"/>
    </source>
</evidence>
<evidence type="ECO:0000256" key="11">
    <source>
        <dbReference type="ARBA" id="ARBA00023212"/>
    </source>
</evidence>
<evidence type="ECO:0000256" key="16">
    <source>
        <dbReference type="RuleBase" id="RU000352"/>
    </source>
</evidence>
<dbReference type="Gene3D" id="1.10.287.600">
    <property type="entry name" value="Helix hairpin bin"/>
    <property type="match status" value="1"/>
</dbReference>
<evidence type="ECO:0000256" key="8">
    <source>
        <dbReference type="ARBA" id="ARBA00022741"/>
    </source>
</evidence>
<keyword evidence="17" id="KW-0472">Membrane</keyword>
<keyword evidence="7 16" id="KW-0493">Microtubule</keyword>
<dbReference type="InterPro" id="IPR036525">
    <property type="entry name" value="Tubulin/FtsZ_GTPase_sf"/>
</dbReference>
<evidence type="ECO:0000256" key="12">
    <source>
        <dbReference type="ARBA" id="ARBA00023242"/>
    </source>
</evidence>
<dbReference type="GO" id="GO:0005634">
    <property type="term" value="C:nucleus"/>
    <property type="evidence" value="ECO:0007669"/>
    <property type="project" value="UniProtKB-SubCell"/>
</dbReference>
<keyword evidence="12" id="KW-0539">Nucleus</keyword>
<evidence type="ECO:0000256" key="2">
    <source>
        <dbReference type="ARBA" id="ARBA00004123"/>
    </source>
</evidence>
<evidence type="ECO:0000256" key="14">
    <source>
        <dbReference type="ARBA" id="ARBA00030594"/>
    </source>
</evidence>
<dbReference type="SUPFAM" id="SSF52490">
    <property type="entry name" value="Tubulin nucleotide-binding domain-like"/>
    <property type="match status" value="1"/>
</dbReference>
<dbReference type="EMBL" id="LR791510">
    <property type="protein sequence ID" value="CAB3267372.1"/>
    <property type="molecule type" value="mRNA"/>
</dbReference>
<evidence type="ECO:0000256" key="6">
    <source>
        <dbReference type="ARBA" id="ARBA00022490"/>
    </source>
</evidence>